<sequence>LGCSGPLREYVVMTPGCRILDMAPHEPNLLPYFNLEATPGPLVCQGSTRGELVKSTTTHLYLDMEVARNYTKLDFHCCYRPFRRLTAGYNASGEYDMYIDYMNVYLDYCFPILFHNHTLISFKFVYVVCKEATTEERSVNESTA</sequence>
<gene>
    <name evidence="1" type="primary">maeB</name>
    <name evidence="1" type="ORF">CM83_105351</name>
</gene>
<dbReference type="EMBL" id="GBHO01000532">
    <property type="protein sequence ID" value="JAG43072.1"/>
    <property type="molecule type" value="Transcribed_RNA"/>
</dbReference>
<reference evidence="1" key="1">
    <citation type="journal article" date="2014" name="PLoS ONE">
        <title>Transcriptome-Based Identification of ABC Transporters in the Western Tarnished Plant Bug Lygus hesperus.</title>
        <authorList>
            <person name="Hull J.J."/>
            <person name="Chaney K."/>
            <person name="Geib S.M."/>
            <person name="Fabrick J.A."/>
            <person name="Brent C.S."/>
            <person name="Walsh D."/>
            <person name="Lavine L.C."/>
        </authorList>
    </citation>
    <scope>NUCLEOTIDE SEQUENCE</scope>
</reference>
<evidence type="ECO:0000313" key="1">
    <source>
        <dbReference type="EMBL" id="JAG43072.1"/>
    </source>
</evidence>
<organism evidence="1">
    <name type="scientific">Lygus hesperus</name>
    <name type="common">Western plant bug</name>
    <dbReference type="NCBI Taxonomy" id="30085"/>
    <lineage>
        <taxon>Eukaryota</taxon>
        <taxon>Metazoa</taxon>
        <taxon>Ecdysozoa</taxon>
        <taxon>Arthropoda</taxon>
        <taxon>Hexapoda</taxon>
        <taxon>Insecta</taxon>
        <taxon>Pterygota</taxon>
        <taxon>Neoptera</taxon>
        <taxon>Paraneoptera</taxon>
        <taxon>Hemiptera</taxon>
        <taxon>Heteroptera</taxon>
        <taxon>Panheteroptera</taxon>
        <taxon>Cimicomorpha</taxon>
        <taxon>Miridae</taxon>
        <taxon>Mirini</taxon>
        <taxon>Lygus</taxon>
    </lineage>
</organism>
<reference evidence="1" key="2">
    <citation type="submission" date="2014-07" db="EMBL/GenBank/DDBJ databases">
        <authorList>
            <person name="Hull J."/>
        </authorList>
    </citation>
    <scope>NUCLEOTIDE SEQUENCE</scope>
</reference>
<proteinExistence type="predicted"/>
<protein>
    <submittedName>
        <fullName evidence="1">NADP-dependent malic enzyme</fullName>
    </submittedName>
</protein>
<accession>A0A0A9ZCT8</accession>
<name>A0A0A9ZCT8_LYGHE</name>
<feature type="non-terminal residue" evidence="1">
    <location>
        <position position="144"/>
    </location>
</feature>
<feature type="non-terminal residue" evidence="1">
    <location>
        <position position="1"/>
    </location>
</feature>
<dbReference type="AlphaFoldDB" id="A0A0A9ZCT8"/>